<evidence type="ECO:0000256" key="11">
    <source>
        <dbReference type="ARBA" id="ARBA00022989"/>
    </source>
</evidence>
<dbReference type="FunFam" id="1.10.238.10:FF:000361">
    <property type="entry name" value="Sodium/calcium exchanger NCL2"/>
    <property type="match status" value="1"/>
</dbReference>
<organism evidence="20 21">
    <name type="scientific">Panicum virgatum</name>
    <name type="common">Blackwell switchgrass</name>
    <dbReference type="NCBI Taxonomy" id="38727"/>
    <lineage>
        <taxon>Eukaryota</taxon>
        <taxon>Viridiplantae</taxon>
        <taxon>Streptophyta</taxon>
        <taxon>Embryophyta</taxon>
        <taxon>Tracheophyta</taxon>
        <taxon>Spermatophyta</taxon>
        <taxon>Magnoliopsida</taxon>
        <taxon>Liliopsida</taxon>
        <taxon>Poales</taxon>
        <taxon>Poaceae</taxon>
        <taxon>PACMAD clade</taxon>
        <taxon>Panicoideae</taxon>
        <taxon>Panicodae</taxon>
        <taxon>Paniceae</taxon>
        <taxon>Panicinae</taxon>
        <taxon>Panicum</taxon>
        <taxon>Panicum sect. Hiantes</taxon>
    </lineage>
</organism>
<dbReference type="GO" id="GO:0006814">
    <property type="term" value="P:sodium ion transport"/>
    <property type="evidence" value="ECO:0007669"/>
    <property type="project" value="UniProtKB-KW"/>
</dbReference>
<evidence type="ECO:0000256" key="2">
    <source>
        <dbReference type="ARBA" id="ARBA00008170"/>
    </source>
</evidence>
<name>A0A8T0S9S0_PANVG</name>
<dbReference type="InterPro" id="IPR002048">
    <property type="entry name" value="EF_hand_dom"/>
</dbReference>
<proteinExistence type="inferred from homology"/>
<dbReference type="PROSITE" id="PS00018">
    <property type="entry name" value="EF_HAND_1"/>
    <property type="match status" value="2"/>
</dbReference>
<gene>
    <name evidence="20" type="ORF">PVAP13_5KG037700</name>
</gene>
<evidence type="ECO:0000256" key="13">
    <source>
        <dbReference type="ARBA" id="ARBA00023053"/>
    </source>
</evidence>
<dbReference type="GO" id="GO:0006874">
    <property type="term" value="P:intracellular calcium ion homeostasis"/>
    <property type="evidence" value="ECO:0007669"/>
    <property type="project" value="TreeGrafter"/>
</dbReference>
<keyword evidence="7 18" id="KW-0812">Transmembrane</keyword>
<dbReference type="CDD" id="cd00051">
    <property type="entry name" value="EFh"/>
    <property type="match status" value="1"/>
</dbReference>
<keyword evidence="14" id="KW-0406">Ion transport</keyword>
<keyword evidence="11 18" id="KW-1133">Transmembrane helix</keyword>
<comment type="function">
    <text evidence="17">May function as a sodium/calcium exchanger (NCX) and participate in the maintenance of calcium homeostasis. May play a role abiotic stress responses.</text>
</comment>
<evidence type="ECO:0000256" key="12">
    <source>
        <dbReference type="ARBA" id="ARBA00023016"/>
    </source>
</evidence>
<dbReference type="Proteomes" id="UP000823388">
    <property type="component" value="Chromosome 5K"/>
</dbReference>
<dbReference type="InterPro" id="IPR044880">
    <property type="entry name" value="NCX_ion-bd_dom_sf"/>
</dbReference>
<dbReference type="InterPro" id="IPR004713">
    <property type="entry name" value="CaH_exchang"/>
</dbReference>
<evidence type="ECO:0000256" key="17">
    <source>
        <dbReference type="ARBA" id="ARBA00058639"/>
    </source>
</evidence>
<keyword evidence="13" id="KW-0915">Sodium</keyword>
<evidence type="ECO:0000256" key="18">
    <source>
        <dbReference type="SAM" id="Phobius"/>
    </source>
</evidence>
<keyword evidence="3" id="KW-0813">Transport</keyword>
<feature type="domain" description="EF-hand" evidence="19">
    <location>
        <begin position="87"/>
        <end position="122"/>
    </location>
</feature>
<dbReference type="Pfam" id="PF13499">
    <property type="entry name" value="EF-hand_7"/>
    <property type="match status" value="1"/>
</dbReference>
<evidence type="ECO:0000313" key="20">
    <source>
        <dbReference type="EMBL" id="KAG2594920.1"/>
    </source>
</evidence>
<evidence type="ECO:0000259" key="19">
    <source>
        <dbReference type="PROSITE" id="PS50222"/>
    </source>
</evidence>
<dbReference type="GO" id="GO:0005509">
    <property type="term" value="F:calcium ion binding"/>
    <property type="evidence" value="ECO:0007669"/>
    <property type="project" value="InterPro"/>
</dbReference>
<dbReference type="EMBL" id="CM029045">
    <property type="protein sequence ID" value="KAG2594920.1"/>
    <property type="molecule type" value="Genomic_DNA"/>
</dbReference>
<evidence type="ECO:0000256" key="1">
    <source>
        <dbReference type="ARBA" id="ARBA00004651"/>
    </source>
</evidence>
<dbReference type="Gene3D" id="1.10.238.10">
    <property type="entry name" value="EF-hand"/>
    <property type="match status" value="1"/>
</dbReference>
<dbReference type="AlphaFoldDB" id="A0A8T0S9S0"/>
<dbReference type="InterPro" id="IPR011992">
    <property type="entry name" value="EF-hand-dom_pair"/>
</dbReference>
<dbReference type="SMART" id="SM00054">
    <property type="entry name" value="EFh"/>
    <property type="match status" value="2"/>
</dbReference>
<dbReference type="PROSITE" id="PS50222">
    <property type="entry name" value="EF_HAND_2"/>
    <property type="match status" value="2"/>
</dbReference>
<evidence type="ECO:0000256" key="6">
    <source>
        <dbReference type="ARBA" id="ARBA00022568"/>
    </source>
</evidence>
<comment type="similarity">
    <text evidence="2">Belongs to the Ca(2+):cation antiporter (CaCA) (TC 2.A.19) family.</text>
</comment>
<feature type="transmembrane region" description="Helical" evidence="18">
    <location>
        <begin position="209"/>
        <end position="228"/>
    </location>
</feature>
<dbReference type="SUPFAM" id="SSF47473">
    <property type="entry name" value="EF-hand"/>
    <property type="match status" value="1"/>
</dbReference>
<keyword evidence="8" id="KW-0479">Metal-binding</keyword>
<keyword evidence="15 18" id="KW-0472">Membrane</keyword>
<evidence type="ECO:0000256" key="5">
    <source>
        <dbReference type="ARBA" id="ARBA00022475"/>
    </source>
</evidence>
<keyword evidence="4" id="KW-0050">Antiport</keyword>
<evidence type="ECO:0000256" key="4">
    <source>
        <dbReference type="ARBA" id="ARBA00022449"/>
    </source>
</evidence>
<keyword evidence="12" id="KW-0346">Stress response</keyword>
<evidence type="ECO:0000256" key="3">
    <source>
        <dbReference type="ARBA" id="ARBA00022448"/>
    </source>
</evidence>
<evidence type="ECO:0000256" key="7">
    <source>
        <dbReference type="ARBA" id="ARBA00022692"/>
    </source>
</evidence>
<sequence length="366" mass="41301">MGLSVIPFIIAQFPKMLKTHHGQRLAVLLALITSFLLVLSYCLYQVFQPWIQRRKLAYAKHKHVISGILRHAQMQALGRLLNDDGTPNEDVIRKLFRKIDIDDSGNLSHSELHALIVGINFEELDFDKMDAVDKVMNDFDTSRNDVLEEDEFVQGMKKWLNEAKRTVPASGAFSNKFINEFHERTRQEHAQLIDKSDEAVESVENPGWCIAKAVGFLLLGAAIAAAFADPLVDAVHNFSNATHIPSFFISFIALPLATNSSEAVSAIIFASRKKQRTCSLTFSEVYGGVTMNNTLCLGVFLALIYFRNLTWDFSSEVLIILVVCVIMALFTSFRTTFPLWTCLIAYMLYPLSLVIVYILDYVFGWS</sequence>
<keyword evidence="5" id="KW-1003">Cell membrane</keyword>
<dbReference type="Pfam" id="PF01699">
    <property type="entry name" value="Na_Ca_ex"/>
    <property type="match status" value="1"/>
</dbReference>
<dbReference type="InterPro" id="IPR004837">
    <property type="entry name" value="NaCa_Exmemb"/>
</dbReference>
<keyword evidence="9" id="KW-0677">Repeat</keyword>
<feature type="transmembrane region" description="Helical" evidence="18">
    <location>
        <begin position="313"/>
        <end position="330"/>
    </location>
</feature>
<dbReference type="GO" id="GO:0005886">
    <property type="term" value="C:plasma membrane"/>
    <property type="evidence" value="ECO:0007669"/>
    <property type="project" value="UniProtKB-SubCell"/>
</dbReference>
<feature type="transmembrane region" description="Helical" evidence="18">
    <location>
        <begin position="248"/>
        <end position="270"/>
    </location>
</feature>
<evidence type="ECO:0000256" key="10">
    <source>
        <dbReference type="ARBA" id="ARBA00022837"/>
    </source>
</evidence>
<evidence type="ECO:0000256" key="14">
    <source>
        <dbReference type="ARBA" id="ARBA00023065"/>
    </source>
</evidence>
<keyword evidence="10" id="KW-0106">Calcium</keyword>
<evidence type="ECO:0000256" key="16">
    <source>
        <dbReference type="ARBA" id="ARBA00023201"/>
    </source>
</evidence>
<dbReference type="Gene3D" id="1.20.1420.30">
    <property type="entry name" value="NCX, central ion-binding region"/>
    <property type="match status" value="1"/>
</dbReference>
<accession>A0A8T0S9S0</accession>
<feature type="transmembrane region" description="Helical" evidence="18">
    <location>
        <begin position="337"/>
        <end position="359"/>
    </location>
</feature>
<evidence type="ECO:0000256" key="8">
    <source>
        <dbReference type="ARBA" id="ARBA00022723"/>
    </source>
</evidence>
<feature type="transmembrane region" description="Helical" evidence="18">
    <location>
        <begin position="282"/>
        <end position="307"/>
    </location>
</feature>
<feature type="transmembrane region" description="Helical" evidence="18">
    <location>
        <begin position="25"/>
        <end position="47"/>
    </location>
</feature>
<evidence type="ECO:0000256" key="15">
    <source>
        <dbReference type="ARBA" id="ARBA00023136"/>
    </source>
</evidence>
<keyword evidence="21" id="KW-1185">Reference proteome</keyword>
<evidence type="ECO:0000313" key="21">
    <source>
        <dbReference type="Proteomes" id="UP000823388"/>
    </source>
</evidence>
<dbReference type="GO" id="GO:0005774">
    <property type="term" value="C:vacuolar membrane"/>
    <property type="evidence" value="ECO:0007669"/>
    <property type="project" value="UniProtKB-ARBA"/>
</dbReference>
<feature type="domain" description="EF-hand" evidence="19">
    <location>
        <begin position="127"/>
        <end position="162"/>
    </location>
</feature>
<dbReference type="PANTHER" id="PTHR31503:SF52">
    <property type="entry name" value="SODIUM_CALCIUM EXCHANGER NCL1"/>
    <property type="match status" value="1"/>
</dbReference>
<keyword evidence="6" id="KW-0109">Calcium transport</keyword>
<dbReference type="GO" id="GO:0015369">
    <property type="term" value="F:calcium:proton antiporter activity"/>
    <property type="evidence" value="ECO:0007669"/>
    <property type="project" value="TreeGrafter"/>
</dbReference>
<evidence type="ECO:0000256" key="9">
    <source>
        <dbReference type="ARBA" id="ARBA00022737"/>
    </source>
</evidence>
<comment type="caution">
    <text evidence="20">The sequence shown here is derived from an EMBL/GenBank/DDBJ whole genome shotgun (WGS) entry which is preliminary data.</text>
</comment>
<dbReference type="FunFam" id="1.20.1420.30:FF:000019">
    <property type="entry name" value="Sodium/calcium exchanger NCL2"/>
    <property type="match status" value="1"/>
</dbReference>
<keyword evidence="16" id="KW-0739">Sodium transport</keyword>
<protein>
    <recommendedName>
        <fullName evidence="19">EF-hand domain-containing protein</fullName>
    </recommendedName>
</protein>
<dbReference type="PANTHER" id="PTHR31503">
    <property type="entry name" value="VACUOLAR CALCIUM ION TRANSPORTER"/>
    <property type="match status" value="1"/>
</dbReference>
<comment type="subcellular location">
    <subcellularLocation>
        <location evidence="1">Cell membrane</location>
        <topology evidence="1">Multi-pass membrane protein</topology>
    </subcellularLocation>
</comment>
<reference evidence="20" key="1">
    <citation type="submission" date="2020-05" db="EMBL/GenBank/DDBJ databases">
        <title>WGS assembly of Panicum virgatum.</title>
        <authorList>
            <person name="Lovell J.T."/>
            <person name="Jenkins J."/>
            <person name="Shu S."/>
            <person name="Juenger T.E."/>
            <person name="Schmutz J."/>
        </authorList>
    </citation>
    <scope>NUCLEOTIDE SEQUENCE</scope>
    <source>
        <strain evidence="20">AP13</strain>
    </source>
</reference>
<dbReference type="InterPro" id="IPR018247">
    <property type="entry name" value="EF_Hand_1_Ca_BS"/>
</dbReference>